<dbReference type="InterPro" id="IPR000257">
    <property type="entry name" value="Uroporphyrinogen_deCOase"/>
</dbReference>
<evidence type="ECO:0000256" key="9">
    <source>
        <dbReference type="RuleBase" id="RU004169"/>
    </source>
</evidence>
<evidence type="ECO:0000259" key="10">
    <source>
        <dbReference type="PROSITE" id="PS00906"/>
    </source>
</evidence>
<keyword evidence="4 7" id="KW-0210">Decarboxylase</keyword>
<dbReference type="PROSITE" id="PS00906">
    <property type="entry name" value="UROD_1"/>
    <property type="match status" value="1"/>
</dbReference>
<dbReference type="Pfam" id="PF01208">
    <property type="entry name" value="URO-D"/>
    <property type="match status" value="1"/>
</dbReference>
<dbReference type="UniPathway" id="UPA00251">
    <property type="reaction ID" value="UER00321"/>
</dbReference>
<dbReference type="InterPro" id="IPR038071">
    <property type="entry name" value="UROD/MetE-like_sf"/>
</dbReference>
<dbReference type="PANTHER" id="PTHR21091:SF169">
    <property type="entry name" value="UROPORPHYRINOGEN DECARBOXYLASE"/>
    <property type="match status" value="1"/>
</dbReference>
<dbReference type="Gene3D" id="3.20.20.210">
    <property type="match status" value="1"/>
</dbReference>
<feature type="domain" description="Uroporphyrinogen decarboxylase (URO-D)" evidence="11">
    <location>
        <begin position="180"/>
        <end position="196"/>
    </location>
</feature>
<feature type="site" description="Transition state stabilizer" evidence="7">
    <location>
        <position position="118"/>
    </location>
</feature>
<organism evidence="12 13">
    <name type="scientific">Pleomorphomonas diazotrophica</name>
    <dbReference type="NCBI Taxonomy" id="1166257"/>
    <lineage>
        <taxon>Bacteria</taxon>
        <taxon>Pseudomonadati</taxon>
        <taxon>Pseudomonadota</taxon>
        <taxon>Alphaproteobacteria</taxon>
        <taxon>Hyphomicrobiales</taxon>
        <taxon>Pleomorphomonadaceae</taxon>
        <taxon>Pleomorphomonas</taxon>
    </lineage>
</organism>
<evidence type="ECO:0000256" key="8">
    <source>
        <dbReference type="RuleBase" id="RU000554"/>
    </source>
</evidence>
<comment type="pathway">
    <text evidence="1 7 8">Porphyrin-containing compound metabolism; protoporphyrin-IX biosynthesis; coproporphyrinogen-III from 5-aminolevulinate: step 4/4.</text>
</comment>
<name>A0A2N3LVF2_9HYPH</name>
<keyword evidence="13" id="KW-1185">Reference proteome</keyword>
<feature type="binding site" evidence="7">
    <location>
        <begin position="68"/>
        <end position="72"/>
    </location>
    <ligand>
        <name>substrate</name>
    </ligand>
</feature>
<keyword evidence="6 7" id="KW-0627">Porphyrin biosynthesis</keyword>
<comment type="caution">
    <text evidence="12">The sequence shown here is derived from an EMBL/GenBank/DDBJ whole genome shotgun (WGS) entry which is preliminary data.</text>
</comment>
<feature type="binding site" evidence="7">
    <location>
        <position position="192"/>
    </location>
    <ligand>
        <name>substrate</name>
    </ligand>
</feature>
<dbReference type="GO" id="GO:0005829">
    <property type="term" value="C:cytosol"/>
    <property type="evidence" value="ECO:0007669"/>
    <property type="project" value="TreeGrafter"/>
</dbReference>
<evidence type="ECO:0000313" key="12">
    <source>
        <dbReference type="EMBL" id="PKR88601.1"/>
    </source>
</evidence>
<evidence type="ECO:0000256" key="4">
    <source>
        <dbReference type="ARBA" id="ARBA00022793"/>
    </source>
</evidence>
<sequence length="385" mass="42059">MRPDTVRIVERRQSLLSLANKKKKISSNRILDLETADGATTDGTANGRRLIRVLDGERLWPPPVWMMRQAGRYLPEYRATRAKAGSFLDLCYAPALATEVTLQPIRRFGFDAAILFSDILVVPHALGQKVWFVEGEGPRLEPVDLSRLSLEPDRLLARLEPVIETVSRIRAELPEETTLLGFCGAPWTLITYMIAGHGTADQLPARRAALIDPEGMDRLVDVLVNASIDYLTAQLRAGADAVQIFDTWAGVLDDAGFQRLVIEPTKRIVAGLRERVPDARVIGFPKGAGGHLPAYVQETGVDAVGIDWQASLDFARDAVQPLAAVQGNLDPLHLVTGGEALDAAVDRVLNRLGGGRLIFNLGHGITPDGLIDNVARMLARVRGRL</sequence>
<feature type="binding site" evidence="7">
    <location>
        <position position="247"/>
    </location>
    <ligand>
        <name>substrate</name>
    </ligand>
</feature>
<feature type="binding site" evidence="7">
    <location>
        <position position="363"/>
    </location>
    <ligand>
        <name>substrate</name>
    </ligand>
</feature>
<dbReference type="GO" id="GO:0019353">
    <property type="term" value="P:protoporphyrinogen IX biosynthetic process from glutamate"/>
    <property type="evidence" value="ECO:0007669"/>
    <property type="project" value="TreeGrafter"/>
</dbReference>
<dbReference type="HAMAP" id="MF_00218">
    <property type="entry name" value="URO_D"/>
    <property type="match status" value="1"/>
</dbReference>
<evidence type="ECO:0000256" key="7">
    <source>
        <dbReference type="HAMAP-Rule" id="MF_00218"/>
    </source>
</evidence>
<accession>A0A2N3LVF2</accession>
<feature type="domain" description="Uroporphyrinogen decarboxylase (URO-D)" evidence="10">
    <location>
        <begin position="63"/>
        <end position="72"/>
    </location>
</feature>
<dbReference type="AlphaFoldDB" id="A0A2N3LVF2"/>
<dbReference type="CDD" id="cd00717">
    <property type="entry name" value="URO-D"/>
    <property type="match status" value="1"/>
</dbReference>
<proteinExistence type="inferred from homology"/>
<dbReference type="SUPFAM" id="SSF51726">
    <property type="entry name" value="UROD/MetE-like"/>
    <property type="match status" value="1"/>
</dbReference>
<evidence type="ECO:0000259" key="11">
    <source>
        <dbReference type="PROSITE" id="PS00907"/>
    </source>
</evidence>
<dbReference type="GO" id="GO:0004853">
    <property type="term" value="F:uroporphyrinogen decarboxylase activity"/>
    <property type="evidence" value="ECO:0007669"/>
    <property type="project" value="UniProtKB-UniRule"/>
</dbReference>
<gene>
    <name evidence="7" type="primary">hemE</name>
    <name evidence="12" type="ORF">CXZ10_14490</name>
</gene>
<evidence type="ECO:0000256" key="6">
    <source>
        <dbReference type="ARBA" id="ARBA00023244"/>
    </source>
</evidence>
<dbReference type="PROSITE" id="PS00907">
    <property type="entry name" value="UROD_2"/>
    <property type="match status" value="1"/>
</dbReference>
<comment type="caution">
    <text evidence="7">Lacks conserved residue(s) required for the propagation of feature annotation.</text>
</comment>
<comment type="similarity">
    <text evidence="2 7 9">Belongs to the uroporphyrinogen decarboxylase family.</text>
</comment>
<evidence type="ECO:0000256" key="5">
    <source>
        <dbReference type="ARBA" id="ARBA00023239"/>
    </source>
</evidence>
<evidence type="ECO:0000256" key="2">
    <source>
        <dbReference type="ARBA" id="ARBA00009935"/>
    </source>
</evidence>
<protein>
    <recommendedName>
        <fullName evidence="3 7">Uroporphyrinogen decarboxylase</fullName>
        <shortName evidence="7">UPD</shortName>
        <shortName evidence="7">URO-D</shortName>
        <ecNumber evidence="3 7">4.1.1.37</ecNumber>
    </recommendedName>
</protein>
<reference evidence="12 13" key="1">
    <citation type="submission" date="2017-12" db="EMBL/GenBank/DDBJ databases">
        <title>Anaerobic carbon monoxide metabolism by Pleomorphomonas carboxyditropha sp. nov., a new mesophilic hydrogenogenic carboxidotroph.</title>
        <authorList>
            <person name="Esquivel-Elizondo S."/>
            <person name="Krajmalnik-Brown R."/>
        </authorList>
    </citation>
    <scope>NUCLEOTIDE SEQUENCE [LARGE SCALE GENOMIC DNA]</scope>
    <source>
        <strain evidence="12 13">R5-392</strain>
    </source>
</reference>
<dbReference type="InterPro" id="IPR006361">
    <property type="entry name" value="Uroporphyrinogen_deCO2ase_HemE"/>
</dbReference>
<evidence type="ECO:0000313" key="13">
    <source>
        <dbReference type="Proteomes" id="UP000233491"/>
    </source>
</evidence>
<dbReference type="OrthoDB" id="9806656at2"/>
<dbReference type="EC" id="4.1.1.37" evidence="3 7"/>
<comment type="subunit">
    <text evidence="7">Homodimer.</text>
</comment>
<dbReference type="Proteomes" id="UP000233491">
    <property type="component" value="Unassembled WGS sequence"/>
</dbReference>
<dbReference type="EMBL" id="PJNW01000011">
    <property type="protein sequence ID" value="PKR88601.1"/>
    <property type="molecule type" value="Genomic_DNA"/>
</dbReference>
<comment type="catalytic activity">
    <reaction evidence="7 8">
        <text>uroporphyrinogen III + 4 H(+) = coproporphyrinogen III + 4 CO2</text>
        <dbReference type="Rhea" id="RHEA:19865"/>
        <dbReference type="ChEBI" id="CHEBI:15378"/>
        <dbReference type="ChEBI" id="CHEBI:16526"/>
        <dbReference type="ChEBI" id="CHEBI:57308"/>
        <dbReference type="ChEBI" id="CHEBI:57309"/>
        <dbReference type="EC" id="4.1.1.37"/>
    </reaction>
</comment>
<feature type="binding site" evidence="7">
    <location>
        <position position="118"/>
    </location>
    <ligand>
        <name>substrate</name>
    </ligand>
</feature>
<keyword evidence="5 7" id="KW-0456">Lyase</keyword>
<keyword evidence="7" id="KW-0963">Cytoplasm</keyword>
<comment type="function">
    <text evidence="7">Catalyzes the decarboxylation of four acetate groups of uroporphyrinogen-III to yield coproporphyrinogen-III.</text>
</comment>
<evidence type="ECO:0000256" key="1">
    <source>
        <dbReference type="ARBA" id="ARBA00004804"/>
    </source>
</evidence>
<dbReference type="PANTHER" id="PTHR21091">
    <property type="entry name" value="METHYLTETRAHYDROFOLATE:HOMOCYSTEINE METHYLTRANSFERASE RELATED"/>
    <property type="match status" value="1"/>
</dbReference>
<comment type="subcellular location">
    <subcellularLocation>
        <location evidence="7">Cytoplasm</location>
    </subcellularLocation>
</comment>
<evidence type="ECO:0000256" key="3">
    <source>
        <dbReference type="ARBA" id="ARBA00012288"/>
    </source>
</evidence>
<dbReference type="NCBIfam" id="TIGR01464">
    <property type="entry name" value="hemE"/>
    <property type="match status" value="1"/>
</dbReference>